<organism evidence="1 2">
    <name type="scientific">Candidatus Ryanbacteria bacterium RIFCSPHIGHO2_01_45_13</name>
    <dbReference type="NCBI Taxonomy" id="1802112"/>
    <lineage>
        <taxon>Bacteria</taxon>
        <taxon>Candidatus Ryaniibacteriota</taxon>
    </lineage>
</organism>
<proteinExistence type="predicted"/>
<name>A0A1G2FXQ1_9BACT</name>
<evidence type="ECO:0000313" key="2">
    <source>
        <dbReference type="Proteomes" id="UP000176700"/>
    </source>
</evidence>
<dbReference type="EMBL" id="MHNI01000012">
    <property type="protein sequence ID" value="OGZ42855.1"/>
    <property type="molecule type" value="Genomic_DNA"/>
</dbReference>
<dbReference type="Proteomes" id="UP000176700">
    <property type="component" value="Unassembled WGS sequence"/>
</dbReference>
<reference evidence="1 2" key="1">
    <citation type="journal article" date="2016" name="Nat. Commun.">
        <title>Thousands of microbial genomes shed light on interconnected biogeochemical processes in an aquifer system.</title>
        <authorList>
            <person name="Anantharaman K."/>
            <person name="Brown C.T."/>
            <person name="Hug L.A."/>
            <person name="Sharon I."/>
            <person name="Castelle C.J."/>
            <person name="Probst A.J."/>
            <person name="Thomas B.C."/>
            <person name="Singh A."/>
            <person name="Wilkins M.J."/>
            <person name="Karaoz U."/>
            <person name="Brodie E.L."/>
            <person name="Williams K.H."/>
            <person name="Hubbard S.S."/>
            <person name="Banfield J.F."/>
        </authorList>
    </citation>
    <scope>NUCLEOTIDE SEQUENCE [LARGE SCALE GENOMIC DNA]</scope>
</reference>
<evidence type="ECO:0008006" key="3">
    <source>
        <dbReference type="Google" id="ProtNLM"/>
    </source>
</evidence>
<protein>
    <recommendedName>
        <fullName evidence="3">Type 4 fimbrial biogenesis protein PilX N-terminal domain-containing protein</fullName>
    </recommendedName>
</protein>
<evidence type="ECO:0000313" key="1">
    <source>
        <dbReference type="EMBL" id="OGZ42855.1"/>
    </source>
</evidence>
<comment type="caution">
    <text evidence="1">The sequence shown here is derived from an EMBL/GenBank/DDBJ whole genome shotgun (WGS) entry which is preliminary data.</text>
</comment>
<accession>A0A1G2FXQ1</accession>
<sequence>MNPKKIKRKNRKEGIAALLVVVVVSAVVLTMAFGAAMTGIGELDMGFTVSKGMTAFAFADGCMEEALRRLRIDKSWPSALLSVDGGSCIMFNVDNADINPPNDRRTILVVGSDGTYFSFIEAVVDVLDIGNVVTIQTWKEI</sequence>
<dbReference type="AlphaFoldDB" id="A0A1G2FXQ1"/>
<gene>
    <name evidence="1" type="ORF">A2W41_01895</name>
</gene>